<dbReference type="EMBL" id="FNST01000002">
    <property type="protein sequence ID" value="SEB58334.1"/>
    <property type="molecule type" value="Genomic_DNA"/>
</dbReference>
<proteinExistence type="inferred from homology"/>
<dbReference type="Pfam" id="PF00528">
    <property type="entry name" value="BPD_transp_1"/>
    <property type="match status" value="1"/>
</dbReference>
<dbReference type="PANTHER" id="PTHR43163">
    <property type="entry name" value="DIPEPTIDE TRANSPORT SYSTEM PERMEASE PROTEIN DPPB-RELATED"/>
    <property type="match status" value="1"/>
</dbReference>
<evidence type="ECO:0000259" key="8">
    <source>
        <dbReference type="PROSITE" id="PS50928"/>
    </source>
</evidence>
<protein>
    <submittedName>
        <fullName evidence="9">Peptide/nickel transport system permease protein</fullName>
    </submittedName>
</protein>
<feature type="transmembrane region" description="Helical" evidence="7">
    <location>
        <begin position="134"/>
        <end position="156"/>
    </location>
</feature>
<evidence type="ECO:0000256" key="7">
    <source>
        <dbReference type="RuleBase" id="RU363032"/>
    </source>
</evidence>
<dbReference type="GO" id="GO:0071916">
    <property type="term" value="F:dipeptide transmembrane transporter activity"/>
    <property type="evidence" value="ECO:0007669"/>
    <property type="project" value="TreeGrafter"/>
</dbReference>
<evidence type="ECO:0000256" key="5">
    <source>
        <dbReference type="ARBA" id="ARBA00022989"/>
    </source>
</evidence>
<keyword evidence="3" id="KW-1003">Cell membrane</keyword>
<comment type="subcellular location">
    <subcellularLocation>
        <location evidence="1 7">Cell membrane</location>
        <topology evidence="1 7">Multi-pass membrane protein</topology>
    </subcellularLocation>
</comment>
<feature type="transmembrane region" description="Helical" evidence="7">
    <location>
        <begin position="99"/>
        <end position="122"/>
    </location>
</feature>
<comment type="similarity">
    <text evidence="7">Belongs to the binding-protein-dependent transport system permease family.</text>
</comment>
<evidence type="ECO:0000256" key="1">
    <source>
        <dbReference type="ARBA" id="ARBA00004651"/>
    </source>
</evidence>
<dbReference type="PROSITE" id="PS50928">
    <property type="entry name" value="ABC_TM1"/>
    <property type="match status" value="1"/>
</dbReference>
<sequence length="313" mass="32966">MLKLLGHRLLWSLPVVFVATALSFVLTSVVPGDAAQMMLGPQATSDQIVALRQSLGLDKPMFEQYGSWLAHAVHGDLGTSTLSGEGITSQLNEHLEVTFSLLILGTLASAVLGLALGITSAVRGGVTRSIVDVLSLGGMAIPNFWLAVVLTSFFSVTLRLLPVAGYVSFADSPGQWARSLVLPVTSLAIGGATIIAKQTRDSLGQVLGQDFIKTLRANGLAHRSILFRHALRNAGVPIMSVIGVVFVGLIGGTIFVEQVFAMPGLGSIVQQATASRDVPVIQGAVVYFTLLVVAANLLVDLCYGAIDPRVRVR</sequence>
<dbReference type="InterPro" id="IPR000515">
    <property type="entry name" value="MetI-like"/>
</dbReference>
<dbReference type="PANTHER" id="PTHR43163:SF6">
    <property type="entry name" value="DIPEPTIDE TRANSPORT SYSTEM PERMEASE PROTEIN DPPB-RELATED"/>
    <property type="match status" value="1"/>
</dbReference>
<gene>
    <name evidence="9" type="ORF">SAMN04490356_0750</name>
</gene>
<evidence type="ECO:0000313" key="10">
    <source>
        <dbReference type="Proteomes" id="UP000198609"/>
    </source>
</evidence>
<feature type="domain" description="ABC transmembrane type-1" evidence="8">
    <location>
        <begin position="95"/>
        <end position="299"/>
    </location>
</feature>
<dbReference type="GO" id="GO:0005886">
    <property type="term" value="C:plasma membrane"/>
    <property type="evidence" value="ECO:0007669"/>
    <property type="project" value="UniProtKB-SubCell"/>
</dbReference>
<keyword evidence="4 7" id="KW-0812">Transmembrane</keyword>
<dbReference type="SUPFAM" id="SSF161098">
    <property type="entry name" value="MetI-like"/>
    <property type="match status" value="1"/>
</dbReference>
<feature type="transmembrane region" description="Helical" evidence="7">
    <location>
        <begin position="9"/>
        <end position="30"/>
    </location>
</feature>
<evidence type="ECO:0000256" key="3">
    <source>
        <dbReference type="ARBA" id="ARBA00022475"/>
    </source>
</evidence>
<keyword evidence="5 7" id="KW-1133">Transmembrane helix</keyword>
<evidence type="ECO:0000256" key="6">
    <source>
        <dbReference type="ARBA" id="ARBA00023136"/>
    </source>
</evidence>
<accession>A0A1H4KIF5</accession>
<organism evidence="9 10">
    <name type="scientific">Streptomyces melanosporofaciens</name>
    <dbReference type="NCBI Taxonomy" id="67327"/>
    <lineage>
        <taxon>Bacteria</taxon>
        <taxon>Bacillati</taxon>
        <taxon>Actinomycetota</taxon>
        <taxon>Actinomycetes</taxon>
        <taxon>Kitasatosporales</taxon>
        <taxon>Streptomycetaceae</taxon>
        <taxon>Streptomyces</taxon>
        <taxon>Streptomyces violaceusniger group</taxon>
    </lineage>
</organism>
<dbReference type="Pfam" id="PF19300">
    <property type="entry name" value="BPD_transp_1_N"/>
    <property type="match status" value="1"/>
</dbReference>
<dbReference type="InterPro" id="IPR045621">
    <property type="entry name" value="BPD_transp_1_N"/>
</dbReference>
<dbReference type="CDD" id="cd06261">
    <property type="entry name" value="TM_PBP2"/>
    <property type="match status" value="1"/>
</dbReference>
<feature type="transmembrane region" description="Helical" evidence="7">
    <location>
        <begin position="284"/>
        <end position="306"/>
    </location>
</feature>
<evidence type="ECO:0000256" key="2">
    <source>
        <dbReference type="ARBA" id="ARBA00022448"/>
    </source>
</evidence>
<reference evidence="10" key="1">
    <citation type="submission" date="2016-10" db="EMBL/GenBank/DDBJ databases">
        <authorList>
            <person name="Varghese N."/>
            <person name="Submissions S."/>
        </authorList>
    </citation>
    <scope>NUCLEOTIDE SEQUENCE [LARGE SCALE GENOMIC DNA]</scope>
    <source>
        <strain evidence="10">DSM 40318</strain>
    </source>
</reference>
<name>A0A1H4KIF5_STRMJ</name>
<dbReference type="AlphaFoldDB" id="A0A1H4KIF5"/>
<keyword evidence="10" id="KW-1185">Reference proteome</keyword>
<evidence type="ECO:0000256" key="4">
    <source>
        <dbReference type="ARBA" id="ARBA00022692"/>
    </source>
</evidence>
<feature type="transmembrane region" description="Helical" evidence="7">
    <location>
        <begin position="234"/>
        <end position="256"/>
    </location>
</feature>
<keyword evidence="6 7" id="KW-0472">Membrane</keyword>
<keyword evidence="2 7" id="KW-0813">Transport</keyword>
<dbReference type="Gene3D" id="1.10.3720.10">
    <property type="entry name" value="MetI-like"/>
    <property type="match status" value="1"/>
</dbReference>
<evidence type="ECO:0000313" key="9">
    <source>
        <dbReference type="EMBL" id="SEB58334.1"/>
    </source>
</evidence>
<feature type="transmembrane region" description="Helical" evidence="7">
    <location>
        <begin position="176"/>
        <end position="196"/>
    </location>
</feature>
<dbReference type="Proteomes" id="UP000198609">
    <property type="component" value="Unassembled WGS sequence"/>
</dbReference>
<dbReference type="InterPro" id="IPR035906">
    <property type="entry name" value="MetI-like_sf"/>
</dbReference>